<comment type="caution">
    <text evidence="2">The sequence shown here is derived from an EMBL/GenBank/DDBJ whole genome shotgun (WGS) entry which is preliminary data.</text>
</comment>
<evidence type="ECO:0000313" key="3">
    <source>
        <dbReference type="Proteomes" id="UP000187406"/>
    </source>
</evidence>
<evidence type="ECO:0000313" key="2">
    <source>
        <dbReference type="EMBL" id="GAV59247.1"/>
    </source>
</evidence>
<name>A0A1Q3AU32_CEPFO</name>
<dbReference type="OrthoDB" id="6778351at2759"/>
<dbReference type="Pfam" id="PF05699">
    <property type="entry name" value="Dimer_Tnp_hAT"/>
    <property type="match status" value="1"/>
</dbReference>
<dbReference type="InterPro" id="IPR055298">
    <property type="entry name" value="AtLOH3-like"/>
</dbReference>
<sequence>SLKRPGDTHWSSHYDTLINLVILFSSVGDVLEIIGEDELNTRVNEVNTEFLCMACLNPSDLFSAFDREKLIHFAKFYASGFSLFEIEVLDSQLDTYINDMHSYDKCSKLKGIGDLAKKLVELKKDIVYPLVYKLVKFALILLVTTATIERVFSTMNIVKNQLRNRIGDE</sequence>
<reference evidence="3" key="1">
    <citation type="submission" date="2016-04" db="EMBL/GenBank/DDBJ databases">
        <title>Cephalotus genome sequencing.</title>
        <authorList>
            <person name="Fukushima K."/>
            <person name="Hasebe M."/>
            <person name="Fang X."/>
        </authorList>
    </citation>
    <scope>NUCLEOTIDE SEQUENCE [LARGE SCALE GENOMIC DNA]</scope>
    <source>
        <strain evidence="3">cv. St1</strain>
    </source>
</reference>
<evidence type="ECO:0000259" key="1">
    <source>
        <dbReference type="Pfam" id="PF05699"/>
    </source>
</evidence>
<gene>
    <name evidence="2" type="ORF">CFOL_v3_02778</name>
</gene>
<dbReference type="PANTHER" id="PTHR11697:SF230">
    <property type="entry name" value="ZINC FINGER, MYM DOMAIN CONTAINING 1"/>
    <property type="match status" value="1"/>
</dbReference>
<dbReference type="Proteomes" id="UP000187406">
    <property type="component" value="Unassembled WGS sequence"/>
</dbReference>
<accession>A0A1Q3AU32</accession>
<dbReference type="STRING" id="3775.A0A1Q3AU32"/>
<dbReference type="PANTHER" id="PTHR11697">
    <property type="entry name" value="GENERAL TRANSCRIPTION FACTOR 2-RELATED ZINC FINGER PROTEIN"/>
    <property type="match status" value="1"/>
</dbReference>
<feature type="domain" description="HAT C-terminal dimerisation" evidence="1">
    <location>
        <begin position="127"/>
        <end position="167"/>
    </location>
</feature>
<keyword evidence="3" id="KW-1185">Reference proteome</keyword>
<dbReference type="InParanoid" id="A0A1Q3AU32"/>
<dbReference type="GO" id="GO:0046983">
    <property type="term" value="F:protein dimerization activity"/>
    <property type="evidence" value="ECO:0007669"/>
    <property type="project" value="InterPro"/>
</dbReference>
<dbReference type="AlphaFoldDB" id="A0A1Q3AU32"/>
<proteinExistence type="predicted"/>
<feature type="non-terminal residue" evidence="2">
    <location>
        <position position="169"/>
    </location>
</feature>
<dbReference type="InterPro" id="IPR008906">
    <property type="entry name" value="HATC_C_dom"/>
</dbReference>
<feature type="non-terminal residue" evidence="2">
    <location>
        <position position="1"/>
    </location>
</feature>
<dbReference type="EMBL" id="BDDD01000103">
    <property type="protein sequence ID" value="GAV59247.1"/>
    <property type="molecule type" value="Genomic_DNA"/>
</dbReference>
<organism evidence="2 3">
    <name type="scientific">Cephalotus follicularis</name>
    <name type="common">Albany pitcher plant</name>
    <dbReference type="NCBI Taxonomy" id="3775"/>
    <lineage>
        <taxon>Eukaryota</taxon>
        <taxon>Viridiplantae</taxon>
        <taxon>Streptophyta</taxon>
        <taxon>Embryophyta</taxon>
        <taxon>Tracheophyta</taxon>
        <taxon>Spermatophyta</taxon>
        <taxon>Magnoliopsida</taxon>
        <taxon>eudicotyledons</taxon>
        <taxon>Gunneridae</taxon>
        <taxon>Pentapetalae</taxon>
        <taxon>rosids</taxon>
        <taxon>fabids</taxon>
        <taxon>Oxalidales</taxon>
        <taxon>Cephalotaceae</taxon>
        <taxon>Cephalotus</taxon>
    </lineage>
</organism>
<protein>
    <submittedName>
        <fullName evidence="2">Dimer_Tnp_hAT domain-containing protein</fullName>
    </submittedName>
</protein>